<protein>
    <recommendedName>
        <fullName evidence="2">chorismate mutase</fullName>
        <ecNumber evidence="2">5.4.99.5</ecNumber>
    </recommendedName>
</protein>
<dbReference type="SUPFAM" id="SSF48600">
    <property type="entry name" value="Chorismate mutase II"/>
    <property type="match status" value="1"/>
</dbReference>
<comment type="caution">
    <text evidence="7">The sequence shown here is derived from an EMBL/GenBank/DDBJ whole genome shotgun (WGS) entry which is preliminary data.</text>
</comment>
<dbReference type="Pfam" id="PF01817">
    <property type="entry name" value="CM_2"/>
    <property type="match status" value="1"/>
</dbReference>
<dbReference type="UniPathway" id="UPA00120">
    <property type="reaction ID" value="UER00203"/>
</dbReference>
<dbReference type="EMBL" id="JACHDE010000051">
    <property type="protein sequence ID" value="MBB5405956.1"/>
    <property type="molecule type" value="Genomic_DNA"/>
</dbReference>
<keyword evidence="3 5" id="KW-0732">Signal</keyword>
<dbReference type="Proteomes" id="UP000592820">
    <property type="component" value="Unassembled WGS sequence"/>
</dbReference>
<reference evidence="7 8" key="1">
    <citation type="submission" date="2020-08" db="EMBL/GenBank/DDBJ databases">
        <title>Genomic Encyclopedia of Type Strains, Phase IV (KMG-V): Genome sequencing to study the core and pangenomes of soil and plant-associated prokaryotes.</title>
        <authorList>
            <person name="Whitman W."/>
        </authorList>
    </citation>
    <scope>NUCLEOTIDE SEQUENCE [LARGE SCALE GENOMIC DNA]</scope>
    <source>
        <strain evidence="7 8">JPY162</strain>
    </source>
</reference>
<dbReference type="SMART" id="SM00830">
    <property type="entry name" value="CM_2"/>
    <property type="match status" value="1"/>
</dbReference>
<name>A0A7W8LHJ9_9BURK</name>
<dbReference type="GO" id="GO:0004106">
    <property type="term" value="F:chorismate mutase activity"/>
    <property type="evidence" value="ECO:0007669"/>
    <property type="project" value="UniProtKB-EC"/>
</dbReference>
<dbReference type="InterPro" id="IPR008240">
    <property type="entry name" value="Chorismate_mutase_periplasmic"/>
</dbReference>
<dbReference type="PROSITE" id="PS51257">
    <property type="entry name" value="PROKAR_LIPOPROTEIN"/>
    <property type="match status" value="1"/>
</dbReference>
<gene>
    <name evidence="7" type="ORF">HDG41_008055</name>
</gene>
<keyword evidence="4 7" id="KW-0413">Isomerase</keyword>
<evidence type="ECO:0000259" key="6">
    <source>
        <dbReference type="PROSITE" id="PS51168"/>
    </source>
</evidence>
<dbReference type="NCBIfam" id="TIGR01806">
    <property type="entry name" value="CM_mono2"/>
    <property type="match status" value="1"/>
</dbReference>
<feature type="domain" description="Chorismate mutase" evidence="6">
    <location>
        <begin position="1"/>
        <end position="111"/>
    </location>
</feature>
<evidence type="ECO:0000256" key="4">
    <source>
        <dbReference type="ARBA" id="ARBA00023235"/>
    </source>
</evidence>
<feature type="signal peptide" evidence="5">
    <location>
        <begin position="1"/>
        <end position="32"/>
    </location>
</feature>
<dbReference type="GO" id="GO:0009697">
    <property type="term" value="P:salicylic acid biosynthetic process"/>
    <property type="evidence" value="ECO:0007669"/>
    <property type="project" value="TreeGrafter"/>
</dbReference>
<evidence type="ECO:0000256" key="2">
    <source>
        <dbReference type="ARBA" id="ARBA00012404"/>
    </source>
</evidence>
<accession>A0A7W8LHJ9</accession>
<dbReference type="GO" id="GO:0046417">
    <property type="term" value="P:chorismate metabolic process"/>
    <property type="evidence" value="ECO:0007669"/>
    <property type="project" value="InterPro"/>
</dbReference>
<dbReference type="InterPro" id="IPR051331">
    <property type="entry name" value="Chorismate_mutase-related"/>
</dbReference>
<dbReference type="NCBIfam" id="NF006741">
    <property type="entry name" value="PRK09269.1"/>
    <property type="match status" value="1"/>
</dbReference>
<evidence type="ECO:0000256" key="5">
    <source>
        <dbReference type="SAM" id="SignalP"/>
    </source>
</evidence>
<dbReference type="PROSITE" id="PS51168">
    <property type="entry name" value="CHORISMATE_MUT_2"/>
    <property type="match status" value="1"/>
</dbReference>
<feature type="chain" id="PRO_5031105965" description="chorismate mutase" evidence="5">
    <location>
        <begin position="33"/>
        <end position="195"/>
    </location>
</feature>
<evidence type="ECO:0000256" key="3">
    <source>
        <dbReference type="ARBA" id="ARBA00022729"/>
    </source>
</evidence>
<dbReference type="PANTHER" id="PTHR38041:SF2">
    <property type="entry name" value="SECRETED CHORISMATE MUTASE"/>
    <property type="match status" value="1"/>
</dbReference>
<proteinExistence type="predicted"/>
<dbReference type="PANTHER" id="PTHR38041">
    <property type="entry name" value="CHORISMATE MUTASE"/>
    <property type="match status" value="1"/>
</dbReference>
<dbReference type="InterPro" id="IPR036263">
    <property type="entry name" value="Chorismate_II_sf"/>
</dbReference>
<evidence type="ECO:0000256" key="1">
    <source>
        <dbReference type="ARBA" id="ARBA00004817"/>
    </source>
</evidence>
<sequence>MKLKKNMRRVCTRNAVTLALAVWLVTGCSAGAQQDAFVPLVRSMADRLNTADQVALNKWDTGQPVYDPQREAQVIANAVAMASEYGLTTEDVTNIFSDQIEANKEIQYELLSNWMRQGNAPATPRQSLPGVIRPILDKLQANIMLNLKGVAPLRSNTDCQTQVATAVGRVAQQTSLDALHLAALDRAVARICVKF</sequence>
<evidence type="ECO:0000313" key="7">
    <source>
        <dbReference type="EMBL" id="MBB5405956.1"/>
    </source>
</evidence>
<dbReference type="EC" id="5.4.99.5" evidence="2"/>
<comment type="pathway">
    <text evidence="1">Metabolic intermediate biosynthesis; prephenate biosynthesis; prephenate from chorismate: step 1/1.</text>
</comment>
<dbReference type="InterPro" id="IPR036979">
    <property type="entry name" value="CM_dom_sf"/>
</dbReference>
<dbReference type="Gene3D" id="1.20.59.10">
    <property type="entry name" value="Chorismate mutase"/>
    <property type="match status" value="1"/>
</dbReference>
<dbReference type="InterPro" id="IPR002701">
    <property type="entry name" value="CM_II_prokaryot"/>
</dbReference>
<organism evidence="7 8">
    <name type="scientific">Paraburkholderia youngii</name>
    <dbReference type="NCBI Taxonomy" id="2782701"/>
    <lineage>
        <taxon>Bacteria</taxon>
        <taxon>Pseudomonadati</taxon>
        <taxon>Pseudomonadota</taxon>
        <taxon>Betaproteobacteria</taxon>
        <taxon>Burkholderiales</taxon>
        <taxon>Burkholderiaceae</taxon>
        <taxon>Paraburkholderia</taxon>
    </lineage>
</organism>
<evidence type="ECO:0000313" key="8">
    <source>
        <dbReference type="Proteomes" id="UP000592820"/>
    </source>
</evidence>
<dbReference type="AlphaFoldDB" id="A0A7W8LHJ9"/>